<organism evidence="1 2">
    <name type="scientific">Anaplasma phagocytophilum str. ApMUC09</name>
    <dbReference type="NCBI Taxonomy" id="1359152"/>
    <lineage>
        <taxon>Bacteria</taxon>
        <taxon>Pseudomonadati</taxon>
        <taxon>Pseudomonadota</taxon>
        <taxon>Alphaproteobacteria</taxon>
        <taxon>Rickettsiales</taxon>
        <taxon>Anaplasmataceae</taxon>
        <taxon>Anaplasma</taxon>
        <taxon>phagocytophilum group</taxon>
    </lineage>
</organism>
<reference evidence="1 2" key="1">
    <citation type="submission" date="2015-02" db="EMBL/GenBank/DDBJ databases">
        <title>Genome Sequencing of Rickettsiales.</title>
        <authorList>
            <person name="Daugherty S.C."/>
            <person name="Su Q."/>
            <person name="Abolude K."/>
            <person name="Beier-Sexton M."/>
            <person name="Carlyon J.A."/>
            <person name="Carter R."/>
            <person name="Day N.P."/>
            <person name="Dumler S.J."/>
            <person name="Dyachenko V."/>
            <person name="Godinez A."/>
            <person name="Kurtti T.J."/>
            <person name="Lichay M."/>
            <person name="Mullins K.E."/>
            <person name="Ott S."/>
            <person name="Pappas-Brown V."/>
            <person name="Paris D.H."/>
            <person name="Patel P."/>
            <person name="Richards A.L."/>
            <person name="Sadzewicz L."/>
            <person name="Sears K."/>
            <person name="Seidman D."/>
            <person name="Sengamalay N."/>
            <person name="Stenos J."/>
            <person name="Tallon L.J."/>
            <person name="Vincent G."/>
            <person name="Fraser C.M."/>
            <person name="Munderloh U."/>
            <person name="Dunning-Hotopp J.C."/>
        </authorList>
    </citation>
    <scope>NUCLEOTIDE SEQUENCE [LARGE SCALE GENOMIC DNA]</scope>
    <source>
        <strain evidence="1 2">ApMUC09</strain>
    </source>
</reference>
<dbReference type="Proteomes" id="UP000033441">
    <property type="component" value="Unassembled WGS sequence"/>
</dbReference>
<comment type="caution">
    <text evidence="1">The sequence shown here is derived from an EMBL/GenBank/DDBJ whole genome shotgun (WGS) entry which is preliminary data.</text>
</comment>
<dbReference type="EMBL" id="LANV01000001">
    <property type="protein sequence ID" value="KJV64416.1"/>
    <property type="molecule type" value="Genomic_DNA"/>
</dbReference>
<accession>A0A0F3N9J6</accession>
<gene>
    <name evidence="1" type="ORF">APHMUC_1321</name>
</gene>
<dbReference type="PATRIC" id="fig|1359152.3.peg.1382"/>
<protein>
    <recommendedName>
        <fullName evidence="3">Lipoprotein</fullName>
    </recommendedName>
</protein>
<name>A0A0F3N9J6_ANAPH</name>
<dbReference type="PROSITE" id="PS51257">
    <property type="entry name" value="PROKAR_LIPOPROTEIN"/>
    <property type="match status" value="1"/>
</dbReference>
<evidence type="ECO:0000313" key="1">
    <source>
        <dbReference type="EMBL" id="KJV64416.1"/>
    </source>
</evidence>
<sequence>MLRACDKSSSDCLCHEQNLHLSSGTVVLSLGCFLGGEA</sequence>
<dbReference type="AlphaFoldDB" id="A0A0F3N9J6"/>
<evidence type="ECO:0008006" key="3">
    <source>
        <dbReference type="Google" id="ProtNLM"/>
    </source>
</evidence>
<proteinExistence type="predicted"/>
<evidence type="ECO:0000313" key="2">
    <source>
        <dbReference type="Proteomes" id="UP000033441"/>
    </source>
</evidence>